<dbReference type="CDD" id="cd03444">
    <property type="entry name" value="Thioesterase_II_repeat1"/>
    <property type="match status" value="1"/>
</dbReference>
<evidence type="ECO:0008006" key="5">
    <source>
        <dbReference type="Google" id="ProtNLM"/>
    </source>
</evidence>
<evidence type="ECO:0000259" key="1">
    <source>
        <dbReference type="Pfam" id="PF13622"/>
    </source>
</evidence>
<dbReference type="PANTHER" id="PTHR11066:SF34">
    <property type="entry name" value="ACYL-COENZYME A THIOESTERASE 8"/>
    <property type="match status" value="1"/>
</dbReference>
<reference evidence="4" key="1">
    <citation type="journal article" date="2017" name="Nat. Microbiol.">
        <title>Global analysis of biosynthetic gene clusters reveals vast potential of secondary metabolite production in Penicillium species.</title>
        <authorList>
            <person name="Nielsen J.C."/>
            <person name="Grijseels S."/>
            <person name="Prigent S."/>
            <person name="Ji B."/>
            <person name="Dainat J."/>
            <person name="Nielsen K.F."/>
            <person name="Frisvad J.C."/>
            <person name="Workman M."/>
            <person name="Nielsen J."/>
        </authorList>
    </citation>
    <scope>NUCLEOTIDE SEQUENCE [LARGE SCALE GENOMIC DNA]</scope>
    <source>
        <strain evidence="4">IBT 24891</strain>
    </source>
</reference>
<dbReference type="SUPFAM" id="SSF54637">
    <property type="entry name" value="Thioesterase/thiol ester dehydrase-isomerase"/>
    <property type="match status" value="2"/>
</dbReference>
<dbReference type="InterPro" id="IPR029069">
    <property type="entry name" value="HotDog_dom_sf"/>
</dbReference>
<dbReference type="InterPro" id="IPR049449">
    <property type="entry name" value="TesB_ACOT8-like_N"/>
</dbReference>
<keyword evidence="4" id="KW-1185">Reference proteome</keyword>
<proteinExistence type="predicted"/>
<dbReference type="InterPro" id="IPR049450">
    <property type="entry name" value="ACOT8-like_C"/>
</dbReference>
<dbReference type="EMBL" id="MLKD01000001">
    <property type="protein sequence ID" value="OQE32001.1"/>
    <property type="molecule type" value="Genomic_DNA"/>
</dbReference>
<evidence type="ECO:0000259" key="2">
    <source>
        <dbReference type="Pfam" id="PF20789"/>
    </source>
</evidence>
<evidence type="ECO:0000313" key="3">
    <source>
        <dbReference type="EMBL" id="OQE32001.1"/>
    </source>
</evidence>
<dbReference type="GO" id="GO:0009062">
    <property type="term" value="P:fatty acid catabolic process"/>
    <property type="evidence" value="ECO:0007669"/>
    <property type="project" value="TreeGrafter"/>
</dbReference>
<dbReference type="GO" id="GO:0006637">
    <property type="term" value="P:acyl-CoA metabolic process"/>
    <property type="evidence" value="ECO:0007669"/>
    <property type="project" value="InterPro"/>
</dbReference>
<dbReference type="Pfam" id="PF13622">
    <property type="entry name" value="4HBT_3"/>
    <property type="match status" value="1"/>
</dbReference>
<dbReference type="AlphaFoldDB" id="A0A1V6U0G8"/>
<name>A0A1V6U0G8_9EURO</name>
<feature type="domain" description="Acyl-CoA thioesterase-like N-terminal HotDog" evidence="1">
    <location>
        <begin position="34"/>
        <end position="116"/>
    </location>
</feature>
<dbReference type="Gene3D" id="3.10.129.10">
    <property type="entry name" value="Hotdog Thioesterase"/>
    <property type="match status" value="2"/>
</dbReference>
<dbReference type="CDD" id="cd03445">
    <property type="entry name" value="Thioesterase_II_repeat2"/>
    <property type="match status" value="1"/>
</dbReference>
<feature type="domain" description="Acyl-CoA thioesterase-like C-terminal" evidence="2">
    <location>
        <begin position="165"/>
        <end position="325"/>
    </location>
</feature>
<dbReference type="InterPro" id="IPR003703">
    <property type="entry name" value="Acyl_CoA_thio"/>
</dbReference>
<evidence type="ECO:0000313" key="4">
    <source>
        <dbReference type="Proteomes" id="UP000191285"/>
    </source>
</evidence>
<gene>
    <name evidence="3" type="ORF">PENSTE_c001G05246</name>
</gene>
<dbReference type="Pfam" id="PF20789">
    <property type="entry name" value="4HBT_3C"/>
    <property type="match status" value="1"/>
</dbReference>
<dbReference type="STRING" id="303698.A0A1V6U0G8"/>
<organism evidence="3 4">
    <name type="scientific">Penicillium steckii</name>
    <dbReference type="NCBI Taxonomy" id="303698"/>
    <lineage>
        <taxon>Eukaryota</taxon>
        <taxon>Fungi</taxon>
        <taxon>Dikarya</taxon>
        <taxon>Ascomycota</taxon>
        <taxon>Pezizomycotina</taxon>
        <taxon>Eurotiomycetes</taxon>
        <taxon>Eurotiomycetidae</taxon>
        <taxon>Eurotiales</taxon>
        <taxon>Aspergillaceae</taxon>
        <taxon>Penicillium</taxon>
    </lineage>
</organism>
<dbReference type="PANTHER" id="PTHR11066">
    <property type="entry name" value="ACYL-COA THIOESTERASE"/>
    <property type="match status" value="1"/>
</dbReference>
<dbReference type="GO" id="GO:0005782">
    <property type="term" value="C:peroxisomal matrix"/>
    <property type="evidence" value="ECO:0007669"/>
    <property type="project" value="UniProtKB-SubCell"/>
</dbReference>
<dbReference type="Proteomes" id="UP000191285">
    <property type="component" value="Unassembled WGS sequence"/>
</dbReference>
<comment type="caution">
    <text evidence="3">The sequence shown here is derived from an EMBL/GenBank/DDBJ whole genome shotgun (WGS) entry which is preliminary data.</text>
</comment>
<sequence length="336" mass="37713">MPRENPQSIIEQQVKVVQASIQKSYVFTNSSAFWRPGAHGIFGGFAISQSLSAAQHTVPAEFVANSLHGSFVYAGNSKDPIFYHVERIRDGNRFCIRSIRALQKEKPIFICTISFTKKGSPDNENHELQHGSSMPLGIPEPEDTFSAATNREIPFINRSVGVIDEIGQGRPQDKRFHQWIKSSSRLSPSSGLKIHQAALAFMSDSYFLAGVPHSHGFWHFANPPVSEFHPSSNGLSALTEKHIEIKRPHLETPEGKSGVHRASISMMVSLDHTIYFHNMEDFRADDWLLSEVRSNWARDGRGLVQQQIWTRNGKLLATCMQEGIVRLENRLPSSNL</sequence>
<protein>
    <recommendedName>
        <fullName evidence="5">Acyl-CoA thioesterase II</fullName>
    </recommendedName>
</protein>
<dbReference type="GO" id="GO:0047617">
    <property type="term" value="F:fatty acyl-CoA hydrolase activity"/>
    <property type="evidence" value="ECO:0007669"/>
    <property type="project" value="InterPro"/>
</dbReference>
<dbReference type="OrthoDB" id="68328at2759"/>
<accession>A0A1V6U0G8</accession>